<keyword evidence="2" id="KW-0472">Membrane</keyword>
<dbReference type="InterPro" id="IPR055709">
    <property type="entry name" value="DUF7285"/>
</dbReference>
<feature type="transmembrane region" description="Helical" evidence="2">
    <location>
        <begin position="12"/>
        <end position="32"/>
    </location>
</feature>
<dbReference type="Pfam" id="PF23956">
    <property type="entry name" value="DUF7285"/>
    <property type="match status" value="1"/>
</dbReference>
<organism evidence="3 4">
    <name type="scientific">Halomicrobium zhouii</name>
    <dbReference type="NCBI Taxonomy" id="767519"/>
    <lineage>
        <taxon>Archaea</taxon>
        <taxon>Methanobacteriati</taxon>
        <taxon>Methanobacteriota</taxon>
        <taxon>Stenosarchaea group</taxon>
        <taxon>Halobacteria</taxon>
        <taxon>Halobacteriales</taxon>
        <taxon>Haloarculaceae</taxon>
        <taxon>Halomicrobium</taxon>
    </lineage>
</organism>
<dbReference type="AlphaFoldDB" id="A0A1I6LEM4"/>
<dbReference type="EMBL" id="FOZK01000002">
    <property type="protein sequence ID" value="SFS01911.1"/>
    <property type="molecule type" value="Genomic_DNA"/>
</dbReference>
<gene>
    <name evidence="3" type="ORF">SAMN05216559_2567</name>
</gene>
<reference evidence="3 4" key="1">
    <citation type="submission" date="2016-10" db="EMBL/GenBank/DDBJ databases">
        <authorList>
            <person name="de Groot N.N."/>
        </authorList>
    </citation>
    <scope>NUCLEOTIDE SEQUENCE [LARGE SCALE GENOMIC DNA]</scope>
    <source>
        <strain evidence="3 4">CGMCC 1.10457</strain>
    </source>
</reference>
<evidence type="ECO:0000256" key="2">
    <source>
        <dbReference type="SAM" id="Phobius"/>
    </source>
</evidence>
<evidence type="ECO:0000313" key="3">
    <source>
        <dbReference type="EMBL" id="SFS01911.1"/>
    </source>
</evidence>
<dbReference type="OrthoDB" id="308110at2157"/>
<proteinExistence type="predicted"/>
<keyword evidence="2" id="KW-1133">Transmembrane helix</keyword>
<feature type="region of interest" description="Disordered" evidence="1">
    <location>
        <begin position="61"/>
        <end position="109"/>
    </location>
</feature>
<sequence>MSRSSDRGQTEPLAALVAVVAVCLGLSLYVGVLDAELAPSSERNVAASAIERVEDALAPSAVALPDRTDDARANGPGGYRTNLTLTTEDQRWRAGPPAPANADSARKRLGVRVGPSRVRTGTLRVRVWT</sequence>
<accession>A0A1I6LEM4</accession>
<evidence type="ECO:0000256" key="1">
    <source>
        <dbReference type="SAM" id="MobiDB-lite"/>
    </source>
</evidence>
<keyword evidence="4" id="KW-1185">Reference proteome</keyword>
<keyword evidence="2" id="KW-0812">Transmembrane</keyword>
<dbReference type="Proteomes" id="UP000199062">
    <property type="component" value="Unassembled WGS sequence"/>
</dbReference>
<name>A0A1I6LEM4_9EURY</name>
<dbReference type="RefSeq" id="WP_089816894.1">
    <property type="nucleotide sequence ID" value="NZ_FOZK01000002.1"/>
</dbReference>
<dbReference type="STRING" id="767519.SAMN05216559_2567"/>
<evidence type="ECO:0000313" key="4">
    <source>
        <dbReference type="Proteomes" id="UP000199062"/>
    </source>
</evidence>
<protein>
    <submittedName>
        <fullName evidence="3">Uncharacterized protein</fullName>
    </submittedName>
</protein>